<dbReference type="HOGENOM" id="CLU_3225686_0_0_1"/>
<organism evidence="1 2">
    <name type="scientific">Vitis vinifera</name>
    <name type="common">Grape</name>
    <dbReference type="NCBI Taxonomy" id="29760"/>
    <lineage>
        <taxon>Eukaryota</taxon>
        <taxon>Viridiplantae</taxon>
        <taxon>Streptophyta</taxon>
        <taxon>Embryophyta</taxon>
        <taxon>Tracheophyta</taxon>
        <taxon>Spermatophyta</taxon>
        <taxon>Magnoliopsida</taxon>
        <taxon>eudicotyledons</taxon>
        <taxon>Gunneridae</taxon>
        <taxon>Pentapetalae</taxon>
        <taxon>rosids</taxon>
        <taxon>Vitales</taxon>
        <taxon>Vitaceae</taxon>
        <taxon>Viteae</taxon>
        <taxon>Vitis</taxon>
    </lineage>
</organism>
<dbReference type="Proteomes" id="UP000009183">
    <property type="component" value="Chromosome 8"/>
</dbReference>
<accession>D7SR13</accession>
<evidence type="ECO:0000313" key="1">
    <source>
        <dbReference type="EMBL" id="CBI18058.3"/>
    </source>
</evidence>
<reference evidence="2" key="1">
    <citation type="journal article" date="2007" name="Nature">
        <title>The grapevine genome sequence suggests ancestral hexaploidization in major angiosperm phyla.</title>
        <authorList>
            <consortium name="The French-Italian Public Consortium for Grapevine Genome Characterization."/>
            <person name="Jaillon O."/>
            <person name="Aury J.-M."/>
            <person name="Noel B."/>
            <person name="Policriti A."/>
            <person name="Clepet C."/>
            <person name="Casagrande A."/>
            <person name="Choisne N."/>
            <person name="Aubourg S."/>
            <person name="Vitulo N."/>
            <person name="Jubin C."/>
            <person name="Vezzi A."/>
            <person name="Legeai F."/>
            <person name="Hugueney P."/>
            <person name="Dasilva C."/>
            <person name="Horner D."/>
            <person name="Mica E."/>
            <person name="Jublot D."/>
            <person name="Poulain J."/>
            <person name="Bruyere C."/>
            <person name="Billault A."/>
            <person name="Segurens B."/>
            <person name="Gouyvenoux M."/>
            <person name="Ugarte E."/>
            <person name="Cattonaro F."/>
            <person name="Anthouard V."/>
            <person name="Vico V."/>
            <person name="Del Fabbro C."/>
            <person name="Alaux M."/>
            <person name="Di Gaspero G."/>
            <person name="Dumas V."/>
            <person name="Felice N."/>
            <person name="Paillard S."/>
            <person name="Juman I."/>
            <person name="Moroldo M."/>
            <person name="Scalabrin S."/>
            <person name="Canaguier A."/>
            <person name="Le Clainche I."/>
            <person name="Malacrida G."/>
            <person name="Durand E."/>
            <person name="Pesole G."/>
            <person name="Laucou V."/>
            <person name="Chatelet P."/>
            <person name="Merdinoglu D."/>
            <person name="Delledonne M."/>
            <person name="Pezzotti M."/>
            <person name="Lecharny A."/>
            <person name="Scarpelli C."/>
            <person name="Artiguenave F."/>
            <person name="Pe M.E."/>
            <person name="Valle G."/>
            <person name="Morgante M."/>
            <person name="Caboche M."/>
            <person name="Adam-Blondon A.-F."/>
            <person name="Weissenbach J."/>
            <person name="Quetier F."/>
            <person name="Wincker P."/>
        </authorList>
    </citation>
    <scope>NUCLEOTIDE SEQUENCE [LARGE SCALE GENOMIC DNA]</scope>
    <source>
        <strain evidence="2">cv. Pinot noir / PN40024</strain>
    </source>
</reference>
<dbReference type="EMBL" id="FN594967">
    <property type="protein sequence ID" value="CBI18058.3"/>
    <property type="molecule type" value="Genomic_DNA"/>
</dbReference>
<sequence>MTSLFLYPESTSIVRGPRNTPDSVYIYNGHNGIVKIYLNMNNFI</sequence>
<gene>
    <name evidence="1" type="ordered locus">VIT_08s0058g01060</name>
</gene>
<dbReference type="PaxDb" id="29760-VIT_08s0058g01060.t01"/>
<evidence type="ECO:0000313" key="2">
    <source>
        <dbReference type="Proteomes" id="UP000009183"/>
    </source>
</evidence>
<keyword evidence="2" id="KW-1185">Reference proteome</keyword>
<protein>
    <submittedName>
        <fullName evidence="1">Uncharacterized protein</fullName>
    </submittedName>
</protein>
<dbReference type="InParanoid" id="D7SR13"/>
<name>D7SR13_VITVI</name>
<dbReference type="AlphaFoldDB" id="D7SR13"/>
<proteinExistence type="predicted"/>